<name>D7G942_ECTSI</name>
<keyword evidence="2" id="KW-1185">Reference proteome</keyword>
<dbReference type="Proteomes" id="UP000002630">
    <property type="component" value="Unassembled WGS sequence"/>
</dbReference>
<dbReference type="EMBL" id="FN649760">
    <property type="protein sequence ID" value="CBJ34075.1"/>
    <property type="molecule type" value="Genomic_DNA"/>
</dbReference>
<sequence length="99" mass="10838">MDLDRRQAGLRGPRGVCGGFETLPSFPCVGGSPLRPTPRPGMPEAERREVDAMLRGLGPKYQRQLSVSTSNALESFAILEKEEHHARGGVSQNLVQLLR</sequence>
<organism evidence="1 2">
    <name type="scientific">Ectocarpus siliculosus</name>
    <name type="common">Brown alga</name>
    <name type="synonym">Conferva siliculosa</name>
    <dbReference type="NCBI Taxonomy" id="2880"/>
    <lineage>
        <taxon>Eukaryota</taxon>
        <taxon>Sar</taxon>
        <taxon>Stramenopiles</taxon>
        <taxon>Ochrophyta</taxon>
        <taxon>PX clade</taxon>
        <taxon>Phaeophyceae</taxon>
        <taxon>Ectocarpales</taxon>
        <taxon>Ectocarpaceae</taxon>
        <taxon>Ectocarpus</taxon>
    </lineage>
</organism>
<gene>
    <name evidence="1" type="ORF">Esi_0943_0004</name>
</gene>
<proteinExistence type="predicted"/>
<dbReference type="OrthoDB" id="10429774at2759"/>
<dbReference type="InParanoid" id="D7G942"/>
<reference evidence="1 2" key="1">
    <citation type="journal article" date="2010" name="Nature">
        <title>The Ectocarpus genome and the independent evolution of multicellularity in brown algae.</title>
        <authorList>
            <person name="Cock J.M."/>
            <person name="Sterck L."/>
            <person name="Rouze P."/>
            <person name="Scornet D."/>
            <person name="Allen A.E."/>
            <person name="Amoutzias G."/>
            <person name="Anthouard V."/>
            <person name="Artiguenave F."/>
            <person name="Aury J.M."/>
            <person name="Badger J.H."/>
            <person name="Beszteri B."/>
            <person name="Billiau K."/>
            <person name="Bonnet E."/>
            <person name="Bothwell J.H."/>
            <person name="Bowler C."/>
            <person name="Boyen C."/>
            <person name="Brownlee C."/>
            <person name="Carrano C.J."/>
            <person name="Charrier B."/>
            <person name="Cho G.Y."/>
            <person name="Coelho S.M."/>
            <person name="Collen J."/>
            <person name="Corre E."/>
            <person name="Da Silva C."/>
            <person name="Delage L."/>
            <person name="Delaroque N."/>
            <person name="Dittami S.M."/>
            <person name="Doulbeau S."/>
            <person name="Elias M."/>
            <person name="Farnham G."/>
            <person name="Gachon C.M."/>
            <person name="Gschloessl B."/>
            <person name="Heesch S."/>
            <person name="Jabbari K."/>
            <person name="Jubin C."/>
            <person name="Kawai H."/>
            <person name="Kimura K."/>
            <person name="Kloareg B."/>
            <person name="Kupper F.C."/>
            <person name="Lang D."/>
            <person name="Le Bail A."/>
            <person name="Leblanc C."/>
            <person name="Lerouge P."/>
            <person name="Lohr M."/>
            <person name="Lopez P.J."/>
            <person name="Martens C."/>
            <person name="Maumus F."/>
            <person name="Michel G."/>
            <person name="Miranda-Saavedra D."/>
            <person name="Morales J."/>
            <person name="Moreau H."/>
            <person name="Motomura T."/>
            <person name="Nagasato C."/>
            <person name="Napoli C.A."/>
            <person name="Nelson D.R."/>
            <person name="Nyvall-Collen P."/>
            <person name="Peters A.F."/>
            <person name="Pommier C."/>
            <person name="Potin P."/>
            <person name="Poulain J."/>
            <person name="Quesneville H."/>
            <person name="Read B."/>
            <person name="Rensing S.A."/>
            <person name="Ritter A."/>
            <person name="Rousvoal S."/>
            <person name="Samanta M."/>
            <person name="Samson G."/>
            <person name="Schroeder D.C."/>
            <person name="Segurens B."/>
            <person name="Strittmatter M."/>
            <person name="Tonon T."/>
            <person name="Tregear J.W."/>
            <person name="Valentin K."/>
            <person name="von Dassow P."/>
            <person name="Yamagishi T."/>
            <person name="Van de Peer Y."/>
            <person name="Wincker P."/>
        </authorList>
    </citation>
    <scope>NUCLEOTIDE SEQUENCE [LARGE SCALE GENOMIC DNA]</scope>
    <source>
        <strain evidence="2">Ec32 / CCAP1310/4</strain>
    </source>
</reference>
<protein>
    <submittedName>
        <fullName evidence="1">Uncharacterized protein</fullName>
    </submittedName>
</protein>
<evidence type="ECO:0000313" key="1">
    <source>
        <dbReference type="EMBL" id="CBJ34075.1"/>
    </source>
</evidence>
<dbReference type="AlphaFoldDB" id="D7G942"/>
<evidence type="ECO:0000313" key="2">
    <source>
        <dbReference type="Proteomes" id="UP000002630"/>
    </source>
</evidence>
<accession>D7G942</accession>